<accession>A0ABP5XWC9</accession>
<proteinExistence type="predicted"/>
<reference evidence="2" key="1">
    <citation type="journal article" date="2019" name="Int. J. Syst. Evol. Microbiol.">
        <title>The Global Catalogue of Microorganisms (GCM) 10K type strain sequencing project: providing services to taxonomists for standard genome sequencing and annotation.</title>
        <authorList>
            <consortium name="The Broad Institute Genomics Platform"/>
            <consortium name="The Broad Institute Genome Sequencing Center for Infectious Disease"/>
            <person name="Wu L."/>
            <person name="Ma J."/>
        </authorList>
    </citation>
    <scope>NUCLEOTIDE SEQUENCE [LARGE SCALE GENOMIC DNA]</scope>
    <source>
        <strain evidence="2">JCM 6305</strain>
    </source>
</reference>
<dbReference type="Proteomes" id="UP001501638">
    <property type="component" value="Unassembled WGS sequence"/>
</dbReference>
<keyword evidence="2" id="KW-1185">Reference proteome</keyword>
<organism evidence="1 2">
    <name type="scientific">Streptomyces macrosporus</name>
    <dbReference type="NCBI Taxonomy" id="44032"/>
    <lineage>
        <taxon>Bacteria</taxon>
        <taxon>Bacillati</taxon>
        <taxon>Actinomycetota</taxon>
        <taxon>Actinomycetes</taxon>
        <taxon>Kitasatosporales</taxon>
        <taxon>Streptomycetaceae</taxon>
        <taxon>Streptomyces</taxon>
    </lineage>
</organism>
<comment type="caution">
    <text evidence="1">The sequence shown here is derived from an EMBL/GenBank/DDBJ whole genome shotgun (WGS) entry which is preliminary data.</text>
</comment>
<sequence length="76" mass="7620">MGGPVGGDEGVLDGVGGLLAVPQDPQGDCPQPVAMPPHYLAEGVGIACDMASEKFPIARTVRRVFAGHAVVAPAVV</sequence>
<dbReference type="EMBL" id="BAAASZ010000052">
    <property type="protein sequence ID" value="GAA2467259.1"/>
    <property type="molecule type" value="Genomic_DNA"/>
</dbReference>
<gene>
    <name evidence="1" type="ORF">GCM10010405_59820</name>
</gene>
<protein>
    <submittedName>
        <fullName evidence="1">Uncharacterized protein</fullName>
    </submittedName>
</protein>
<evidence type="ECO:0000313" key="1">
    <source>
        <dbReference type="EMBL" id="GAA2467259.1"/>
    </source>
</evidence>
<evidence type="ECO:0000313" key="2">
    <source>
        <dbReference type="Proteomes" id="UP001501638"/>
    </source>
</evidence>
<name>A0ABP5XWC9_9ACTN</name>